<dbReference type="InterPro" id="IPR002938">
    <property type="entry name" value="FAD-bd"/>
</dbReference>
<dbReference type="InterPro" id="IPR044560">
    <property type="entry name" value="MOase"/>
</dbReference>
<protein>
    <submittedName>
        <fullName evidence="5">FAD-binding domain containing protein</fullName>
    </submittedName>
</protein>
<dbReference type="Proteomes" id="UP000237000">
    <property type="component" value="Unassembled WGS sequence"/>
</dbReference>
<dbReference type="GO" id="GO:0071949">
    <property type="term" value="F:FAD binding"/>
    <property type="evidence" value="ECO:0007669"/>
    <property type="project" value="InterPro"/>
</dbReference>
<evidence type="ECO:0000313" key="6">
    <source>
        <dbReference type="Proteomes" id="UP000237000"/>
    </source>
</evidence>
<evidence type="ECO:0000313" key="5">
    <source>
        <dbReference type="EMBL" id="PON81492.1"/>
    </source>
</evidence>
<proteinExistence type="inferred from homology"/>
<evidence type="ECO:0000256" key="3">
    <source>
        <dbReference type="ARBA" id="ARBA00024018"/>
    </source>
</evidence>
<dbReference type="InterPro" id="IPR036188">
    <property type="entry name" value="FAD/NAD-bd_sf"/>
</dbReference>
<evidence type="ECO:0000256" key="2">
    <source>
        <dbReference type="ARBA" id="ARBA00023033"/>
    </source>
</evidence>
<gene>
    <name evidence="5" type="ORF">TorRG33x02_226840</name>
</gene>
<dbReference type="AlphaFoldDB" id="A0A2P5E7H8"/>
<name>A0A2P5E7H8_TREOI</name>
<evidence type="ECO:0000259" key="4">
    <source>
        <dbReference type="Pfam" id="PF01494"/>
    </source>
</evidence>
<organism evidence="5 6">
    <name type="scientific">Trema orientale</name>
    <name type="common">Charcoal tree</name>
    <name type="synonym">Celtis orientalis</name>
    <dbReference type="NCBI Taxonomy" id="63057"/>
    <lineage>
        <taxon>Eukaryota</taxon>
        <taxon>Viridiplantae</taxon>
        <taxon>Streptophyta</taxon>
        <taxon>Embryophyta</taxon>
        <taxon>Tracheophyta</taxon>
        <taxon>Spermatophyta</taxon>
        <taxon>Magnoliopsida</taxon>
        <taxon>eudicotyledons</taxon>
        <taxon>Gunneridae</taxon>
        <taxon>Pentapetalae</taxon>
        <taxon>rosids</taxon>
        <taxon>fabids</taxon>
        <taxon>Rosales</taxon>
        <taxon>Cannabaceae</taxon>
        <taxon>Trema</taxon>
    </lineage>
</organism>
<dbReference type="STRING" id="63057.A0A2P5E7H8"/>
<reference evidence="6" key="1">
    <citation type="submission" date="2016-06" db="EMBL/GenBank/DDBJ databases">
        <title>Parallel loss of symbiosis genes in relatives of nitrogen-fixing non-legume Parasponia.</title>
        <authorList>
            <person name="Van Velzen R."/>
            <person name="Holmer R."/>
            <person name="Bu F."/>
            <person name="Rutten L."/>
            <person name="Van Zeijl A."/>
            <person name="Liu W."/>
            <person name="Santuari L."/>
            <person name="Cao Q."/>
            <person name="Sharma T."/>
            <person name="Shen D."/>
            <person name="Roswanjaya Y."/>
            <person name="Wardhani T."/>
            <person name="Kalhor M.S."/>
            <person name="Jansen J."/>
            <person name="Van den Hoogen J."/>
            <person name="Gungor B."/>
            <person name="Hartog M."/>
            <person name="Hontelez J."/>
            <person name="Verver J."/>
            <person name="Yang W.-C."/>
            <person name="Schijlen E."/>
            <person name="Repin R."/>
            <person name="Schilthuizen M."/>
            <person name="Schranz E."/>
            <person name="Heidstra R."/>
            <person name="Miyata K."/>
            <person name="Fedorova E."/>
            <person name="Kohlen W."/>
            <person name="Bisseling T."/>
            <person name="Smit S."/>
            <person name="Geurts R."/>
        </authorList>
    </citation>
    <scope>NUCLEOTIDE SEQUENCE [LARGE SCALE GENOMIC DNA]</scope>
    <source>
        <strain evidence="6">cv. RG33-2</strain>
    </source>
</reference>
<dbReference type="SUPFAM" id="SSF51905">
    <property type="entry name" value="FAD/NAD(P)-binding domain"/>
    <property type="match status" value="1"/>
</dbReference>
<feature type="domain" description="FAD-binding" evidence="4">
    <location>
        <begin position="18"/>
        <end position="68"/>
    </location>
</feature>
<dbReference type="PANTHER" id="PTHR45934:SF2">
    <property type="entry name" value="MONOOXYGENASE 1"/>
    <property type="match status" value="1"/>
</dbReference>
<dbReference type="InParanoid" id="A0A2P5E7H8"/>
<evidence type="ECO:0000256" key="1">
    <source>
        <dbReference type="ARBA" id="ARBA00023002"/>
    </source>
</evidence>
<keyword evidence="2" id="KW-0503">Monooxygenase</keyword>
<dbReference type="Gene3D" id="3.50.50.60">
    <property type="entry name" value="FAD/NAD(P)-binding domain"/>
    <property type="match status" value="1"/>
</dbReference>
<dbReference type="PANTHER" id="PTHR45934">
    <property type="entry name" value="FAD/NAD(P)-BINDING OXIDOREDUCTASE FAMILY PROTEIN"/>
    <property type="match status" value="1"/>
</dbReference>
<accession>A0A2P5E7H8</accession>
<keyword evidence="1" id="KW-0560">Oxidoreductase</keyword>
<keyword evidence="6" id="KW-1185">Reference proteome</keyword>
<dbReference type="OrthoDB" id="1188754at2759"/>
<dbReference type="EMBL" id="JXTC01000215">
    <property type="protein sequence ID" value="PON81492.1"/>
    <property type="molecule type" value="Genomic_DNA"/>
</dbReference>
<dbReference type="Pfam" id="PF01494">
    <property type="entry name" value="FAD_binding_3"/>
    <property type="match status" value="1"/>
</dbReference>
<comment type="similarity">
    <text evidence="3">Belongs to the 3-hydroxybenzoate 6-hydroxylase family.</text>
</comment>
<comment type="caution">
    <text evidence="5">The sequence shown here is derived from an EMBL/GenBank/DDBJ whole genome shotgun (WGS) entry which is preliminary data.</text>
</comment>
<sequence>MIRECDMTSLSLTHLRYRPAWDVLLGTFRKGTITVAGDAMHVMGPFLGQGGSAALEDAVVLARCLARQNINDHKRLELKNIEEAMDLYVKERRMRLVRLSAQSYLTGLLFSSSDWSLLKKILLVGMMAVIFHDPLSHTLYDCGSL</sequence>
<dbReference type="GO" id="GO:0004497">
    <property type="term" value="F:monooxygenase activity"/>
    <property type="evidence" value="ECO:0007669"/>
    <property type="project" value="UniProtKB-KW"/>
</dbReference>